<dbReference type="InterPro" id="IPR050807">
    <property type="entry name" value="TransReg_Diox_bact_type"/>
</dbReference>
<dbReference type="GO" id="GO:0005829">
    <property type="term" value="C:cytosol"/>
    <property type="evidence" value="ECO:0007669"/>
    <property type="project" value="TreeGrafter"/>
</dbReference>
<dbReference type="InterPro" id="IPR010982">
    <property type="entry name" value="Lambda_DNA-bd_dom_sf"/>
</dbReference>
<dbReference type="PANTHER" id="PTHR46797">
    <property type="entry name" value="HTH-TYPE TRANSCRIPTIONAL REGULATOR"/>
    <property type="match status" value="1"/>
</dbReference>
<dbReference type="GO" id="GO:0003677">
    <property type="term" value="F:DNA binding"/>
    <property type="evidence" value="ECO:0007669"/>
    <property type="project" value="UniProtKB-KW"/>
</dbReference>
<sequence>MQVNFKIIGMRIKELRLEQRMTQADLAEKIDMSVTYMSHIETAQRKASLESLLRITNALEVTMDRLLNGNQTSDPAEYLIDLAVLLEDCTSTEKRIIYQIALAAKKCLRDNQ</sequence>
<dbReference type="PROSITE" id="PS50943">
    <property type="entry name" value="HTH_CROC1"/>
    <property type="match status" value="1"/>
</dbReference>
<dbReference type="SUPFAM" id="SSF47413">
    <property type="entry name" value="lambda repressor-like DNA-binding domains"/>
    <property type="match status" value="1"/>
</dbReference>
<comment type="caution">
    <text evidence="3">The sequence shown here is derived from an EMBL/GenBank/DDBJ whole genome shotgun (WGS) entry which is preliminary data.</text>
</comment>
<dbReference type="GO" id="GO:0003700">
    <property type="term" value="F:DNA-binding transcription factor activity"/>
    <property type="evidence" value="ECO:0007669"/>
    <property type="project" value="TreeGrafter"/>
</dbReference>
<evidence type="ECO:0000256" key="1">
    <source>
        <dbReference type="ARBA" id="ARBA00023125"/>
    </source>
</evidence>
<dbReference type="Pfam" id="PF01381">
    <property type="entry name" value="HTH_3"/>
    <property type="match status" value="1"/>
</dbReference>
<evidence type="ECO:0000313" key="3">
    <source>
        <dbReference type="EMBL" id="MPM03035.1"/>
    </source>
</evidence>
<dbReference type="Gene3D" id="1.10.260.40">
    <property type="entry name" value="lambda repressor-like DNA-binding domains"/>
    <property type="match status" value="1"/>
</dbReference>
<feature type="domain" description="HTH cro/C1-type" evidence="2">
    <location>
        <begin position="12"/>
        <end position="66"/>
    </location>
</feature>
<dbReference type="EMBL" id="VSSQ01000918">
    <property type="protein sequence ID" value="MPM03035.1"/>
    <property type="molecule type" value="Genomic_DNA"/>
</dbReference>
<dbReference type="SMART" id="SM00530">
    <property type="entry name" value="HTH_XRE"/>
    <property type="match status" value="1"/>
</dbReference>
<dbReference type="AlphaFoldDB" id="A0A644WGM2"/>
<reference evidence="3" key="1">
    <citation type="submission" date="2019-08" db="EMBL/GenBank/DDBJ databases">
        <authorList>
            <person name="Kucharzyk K."/>
            <person name="Murdoch R.W."/>
            <person name="Higgins S."/>
            <person name="Loffler F."/>
        </authorList>
    </citation>
    <scope>NUCLEOTIDE SEQUENCE</scope>
</reference>
<evidence type="ECO:0000259" key="2">
    <source>
        <dbReference type="PROSITE" id="PS50943"/>
    </source>
</evidence>
<dbReference type="CDD" id="cd00093">
    <property type="entry name" value="HTH_XRE"/>
    <property type="match status" value="1"/>
</dbReference>
<organism evidence="3">
    <name type="scientific">bioreactor metagenome</name>
    <dbReference type="NCBI Taxonomy" id="1076179"/>
    <lineage>
        <taxon>unclassified sequences</taxon>
        <taxon>metagenomes</taxon>
        <taxon>ecological metagenomes</taxon>
    </lineage>
</organism>
<name>A0A644WGM2_9ZZZZ</name>
<proteinExistence type="predicted"/>
<gene>
    <name evidence="3" type="ORF">SDC9_49294</name>
</gene>
<protein>
    <recommendedName>
        <fullName evidence="2">HTH cro/C1-type domain-containing protein</fullName>
    </recommendedName>
</protein>
<dbReference type="PANTHER" id="PTHR46797:SF1">
    <property type="entry name" value="METHYLPHOSPHONATE SYNTHASE"/>
    <property type="match status" value="1"/>
</dbReference>
<dbReference type="InterPro" id="IPR001387">
    <property type="entry name" value="Cro/C1-type_HTH"/>
</dbReference>
<keyword evidence="1" id="KW-0238">DNA-binding</keyword>
<accession>A0A644WGM2</accession>